<proteinExistence type="predicted"/>
<reference evidence="1" key="2">
    <citation type="journal article" date="2015" name="Data Brief">
        <title>Shoot transcriptome of the giant reed, Arundo donax.</title>
        <authorList>
            <person name="Barrero R.A."/>
            <person name="Guerrero F.D."/>
            <person name="Moolhuijzen P."/>
            <person name="Goolsby J.A."/>
            <person name="Tidwell J."/>
            <person name="Bellgard S.E."/>
            <person name="Bellgard M.I."/>
        </authorList>
    </citation>
    <scope>NUCLEOTIDE SEQUENCE</scope>
    <source>
        <tissue evidence="1">Shoot tissue taken approximately 20 cm above the soil surface</tissue>
    </source>
</reference>
<reference evidence="1" key="1">
    <citation type="submission" date="2014-09" db="EMBL/GenBank/DDBJ databases">
        <authorList>
            <person name="Magalhaes I.L.F."/>
            <person name="Oliveira U."/>
            <person name="Santos F.R."/>
            <person name="Vidigal T.H.D.A."/>
            <person name="Brescovit A.D."/>
            <person name="Santos A.J."/>
        </authorList>
    </citation>
    <scope>NUCLEOTIDE SEQUENCE</scope>
    <source>
        <tissue evidence="1">Shoot tissue taken approximately 20 cm above the soil surface</tissue>
    </source>
</reference>
<protein>
    <submittedName>
        <fullName evidence="1">Uncharacterized protein</fullName>
    </submittedName>
</protein>
<dbReference type="EMBL" id="GBRH01253882">
    <property type="protein sequence ID" value="JAD44013.1"/>
    <property type="molecule type" value="Transcribed_RNA"/>
</dbReference>
<accession>A0A0A9A220</accession>
<name>A0A0A9A220_ARUDO</name>
<sequence>MHCVRVTCEHPSLSSLTMQ</sequence>
<evidence type="ECO:0000313" key="1">
    <source>
        <dbReference type="EMBL" id="JAD44013.1"/>
    </source>
</evidence>
<organism evidence="1">
    <name type="scientific">Arundo donax</name>
    <name type="common">Giant reed</name>
    <name type="synonym">Donax arundinaceus</name>
    <dbReference type="NCBI Taxonomy" id="35708"/>
    <lineage>
        <taxon>Eukaryota</taxon>
        <taxon>Viridiplantae</taxon>
        <taxon>Streptophyta</taxon>
        <taxon>Embryophyta</taxon>
        <taxon>Tracheophyta</taxon>
        <taxon>Spermatophyta</taxon>
        <taxon>Magnoliopsida</taxon>
        <taxon>Liliopsida</taxon>
        <taxon>Poales</taxon>
        <taxon>Poaceae</taxon>
        <taxon>PACMAD clade</taxon>
        <taxon>Arundinoideae</taxon>
        <taxon>Arundineae</taxon>
        <taxon>Arundo</taxon>
    </lineage>
</organism>
<dbReference type="AlphaFoldDB" id="A0A0A9A220"/>